<feature type="region of interest" description="Disordered" evidence="1">
    <location>
        <begin position="36"/>
        <end position="58"/>
    </location>
</feature>
<proteinExistence type="predicted"/>
<organism evidence="3 4">
    <name type="scientific">Dactylosporangium siamense</name>
    <dbReference type="NCBI Taxonomy" id="685454"/>
    <lineage>
        <taxon>Bacteria</taxon>
        <taxon>Bacillati</taxon>
        <taxon>Actinomycetota</taxon>
        <taxon>Actinomycetes</taxon>
        <taxon>Micromonosporales</taxon>
        <taxon>Micromonosporaceae</taxon>
        <taxon>Dactylosporangium</taxon>
    </lineage>
</organism>
<keyword evidence="2" id="KW-0472">Membrane</keyword>
<reference evidence="3" key="1">
    <citation type="submission" date="2021-01" db="EMBL/GenBank/DDBJ databases">
        <title>Whole genome shotgun sequence of Dactylosporangium siamense NBRC 106093.</title>
        <authorList>
            <person name="Komaki H."/>
            <person name="Tamura T."/>
        </authorList>
    </citation>
    <scope>NUCLEOTIDE SEQUENCE</scope>
    <source>
        <strain evidence="3">NBRC 106093</strain>
    </source>
</reference>
<accession>A0A919PIH5</accession>
<keyword evidence="4" id="KW-1185">Reference proteome</keyword>
<keyword evidence="2" id="KW-0812">Transmembrane</keyword>
<comment type="caution">
    <text evidence="3">The sequence shown here is derived from an EMBL/GenBank/DDBJ whole genome shotgun (WGS) entry which is preliminary data.</text>
</comment>
<evidence type="ECO:0000313" key="3">
    <source>
        <dbReference type="EMBL" id="GIG45421.1"/>
    </source>
</evidence>
<name>A0A919PIH5_9ACTN</name>
<gene>
    <name evidence="3" type="ORF">Dsi01nite_034620</name>
</gene>
<dbReference type="Proteomes" id="UP000660611">
    <property type="component" value="Unassembled WGS sequence"/>
</dbReference>
<feature type="transmembrane region" description="Helical" evidence="2">
    <location>
        <begin position="12"/>
        <end position="32"/>
    </location>
</feature>
<dbReference type="EMBL" id="BONQ01000052">
    <property type="protein sequence ID" value="GIG45421.1"/>
    <property type="molecule type" value="Genomic_DNA"/>
</dbReference>
<dbReference type="AlphaFoldDB" id="A0A919PIH5"/>
<protein>
    <submittedName>
        <fullName evidence="3">Uncharacterized protein</fullName>
    </submittedName>
</protein>
<evidence type="ECO:0000256" key="1">
    <source>
        <dbReference type="SAM" id="MobiDB-lite"/>
    </source>
</evidence>
<evidence type="ECO:0000256" key="2">
    <source>
        <dbReference type="SAM" id="Phobius"/>
    </source>
</evidence>
<sequence length="342" mass="36853">MVDARLTWRLLLVPRLLLAAGVIVWALLNVLTARRPAQPPRRPPTAGDPVGDALAGARPVPRYTDEPLKVTDLRWIVGVENLEVADEDGFNTVVGLDDAVSTYVDVAADGLEDALADQPGIDAVEHTDREVVLVRSTLSLPDVHAAAVRALLAINRDPRPMPRRRPLDPAVVGAVADDVAAVMSGHGFAGRLPGPAFYRLLPDEHLVQIVGLRDGFGHHNDDGTITDARVRLAVDVLELDAADVTAGPRVLSTSCDWAPATVSGIEHVLVTRAVPWCAATASRAAIVDRWVRGLPWHVPDRPRWEAADIAAQWGFRKHARDLLGRSRSPQSAAVAAKHGFSR</sequence>
<evidence type="ECO:0000313" key="4">
    <source>
        <dbReference type="Proteomes" id="UP000660611"/>
    </source>
</evidence>
<keyword evidence="2" id="KW-1133">Transmembrane helix</keyword>